<dbReference type="InterPro" id="IPR017455">
    <property type="entry name" value="Znf_FYVE-rel"/>
</dbReference>
<evidence type="ECO:0000256" key="5">
    <source>
        <dbReference type="SAM" id="MobiDB-lite"/>
    </source>
</evidence>
<dbReference type="InterPro" id="IPR016024">
    <property type="entry name" value="ARM-type_fold"/>
</dbReference>
<dbReference type="InterPro" id="IPR052113">
    <property type="entry name" value="FYVE-type_Zinc_Finger"/>
</dbReference>
<keyword evidence="3" id="KW-0862">Zinc</keyword>
<dbReference type="InterPro" id="IPR011011">
    <property type="entry name" value="Znf_FYVE_PHD"/>
</dbReference>
<comment type="caution">
    <text evidence="7">The sequence shown here is derived from an EMBL/GenBank/DDBJ whole genome shotgun (WGS) entry which is preliminary data.</text>
</comment>
<dbReference type="SUPFAM" id="SSF57903">
    <property type="entry name" value="FYVE/PHD zinc finger"/>
    <property type="match status" value="1"/>
</dbReference>
<evidence type="ECO:0000256" key="1">
    <source>
        <dbReference type="ARBA" id="ARBA00022723"/>
    </source>
</evidence>
<keyword evidence="8" id="KW-1185">Reference proteome</keyword>
<feature type="region of interest" description="Disordered" evidence="5">
    <location>
        <begin position="647"/>
        <end position="717"/>
    </location>
</feature>
<evidence type="ECO:0000313" key="7">
    <source>
        <dbReference type="EMBL" id="OAC97616.1"/>
    </source>
</evidence>
<dbReference type="EMBL" id="AMYB01000014">
    <property type="protein sequence ID" value="OAC97616.1"/>
    <property type="molecule type" value="Genomic_DNA"/>
</dbReference>
<dbReference type="Pfam" id="PF01363">
    <property type="entry name" value="FYVE"/>
    <property type="match status" value="1"/>
</dbReference>
<organism evidence="7 8">
    <name type="scientific">Mucor lusitanicus CBS 277.49</name>
    <dbReference type="NCBI Taxonomy" id="747725"/>
    <lineage>
        <taxon>Eukaryota</taxon>
        <taxon>Fungi</taxon>
        <taxon>Fungi incertae sedis</taxon>
        <taxon>Mucoromycota</taxon>
        <taxon>Mucoromycotina</taxon>
        <taxon>Mucoromycetes</taxon>
        <taxon>Mucorales</taxon>
        <taxon>Mucorineae</taxon>
        <taxon>Mucoraceae</taxon>
        <taxon>Mucor</taxon>
    </lineage>
</organism>
<feature type="compositionally biased region" description="Low complexity" evidence="5">
    <location>
        <begin position="199"/>
        <end position="209"/>
    </location>
</feature>
<accession>A0A162Y6D2</accession>
<dbReference type="SMART" id="SM00064">
    <property type="entry name" value="FYVE"/>
    <property type="match status" value="1"/>
</dbReference>
<evidence type="ECO:0000259" key="6">
    <source>
        <dbReference type="PROSITE" id="PS50178"/>
    </source>
</evidence>
<feature type="compositionally biased region" description="Basic residues" evidence="5">
    <location>
        <begin position="700"/>
        <end position="717"/>
    </location>
</feature>
<keyword evidence="1" id="KW-0479">Metal-binding</keyword>
<gene>
    <name evidence="7" type="ORF">MUCCIDRAFT_116275</name>
</gene>
<feature type="compositionally biased region" description="Acidic residues" evidence="5">
    <location>
        <begin position="676"/>
        <end position="695"/>
    </location>
</feature>
<dbReference type="PANTHER" id="PTHR39490">
    <property type="entry name" value="ARRESTIN DOMAIN-CONTAINING PROTEIN D"/>
    <property type="match status" value="1"/>
</dbReference>
<protein>
    <recommendedName>
        <fullName evidence="6">FYVE-type domain-containing protein</fullName>
    </recommendedName>
</protein>
<dbReference type="AlphaFoldDB" id="A0A162Y6D2"/>
<evidence type="ECO:0000256" key="4">
    <source>
        <dbReference type="PROSITE-ProRule" id="PRU00091"/>
    </source>
</evidence>
<name>A0A162Y6D2_MUCCL</name>
<dbReference type="InterPro" id="IPR011989">
    <property type="entry name" value="ARM-like"/>
</dbReference>
<feature type="domain" description="FYVE-type" evidence="6">
    <location>
        <begin position="20"/>
        <end position="81"/>
    </location>
</feature>
<dbReference type="Proteomes" id="UP000077051">
    <property type="component" value="Unassembled WGS sequence"/>
</dbReference>
<dbReference type="InterPro" id="IPR000306">
    <property type="entry name" value="Znf_FYVE"/>
</dbReference>
<evidence type="ECO:0000256" key="2">
    <source>
        <dbReference type="ARBA" id="ARBA00022771"/>
    </source>
</evidence>
<reference evidence="7 8" key="1">
    <citation type="submission" date="2015-06" db="EMBL/GenBank/DDBJ databases">
        <title>Expansion of signal transduction pathways in fungi by whole-genome duplication.</title>
        <authorList>
            <consortium name="DOE Joint Genome Institute"/>
            <person name="Corrochano L.M."/>
            <person name="Kuo A."/>
            <person name="Marcet-Houben M."/>
            <person name="Polaino S."/>
            <person name="Salamov A."/>
            <person name="Villalobos J.M."/>
            <person name="Alvarez M.I."/>
            <person name="Avalos J."/>
            <person name="Benito E.P."/>
            <person name="Benoit I."/>
            <person name="Burger G."/>
            <person name="Camino L.P."/>
            <person name="Canovas D."/>
            <person name="Cerda-Olmedo E."/>
            <person name="Cheng J.-F."/>
            <person name="Dominguez A."/>
            <person name="Elias M."/>
            <person name="Eslava A.P."/>
            <person name="Glaser F."/>
            <person name="Grimwood J."/>
            <person name="Gutierrez G."/>
            <person name="Heitman J."/>
            <person name="Henrissat B."/>
            <person name="Iturriaga E.A."/>
            <person name="Lang B.F."/>
            <person name="Lavin J.L."/>
            <person name="Lee S."/>
            <person name="Li W."/>
            <person name="Lindquist E."/>
            <person name="Lopez-Garcia S."/>
            <person name="Luque E.M."/>
            <person name="Marcos A.T."/>
            <person name="Martin J."/>
            <person name="Mccluskey K."/>
            <person name="Medina H.R."/>
            <person name="Miralles-Duran A."/>
            <person name="Miyazaki A."/>
            <person name="Munoz-Torres E."/>
            <person name="Oguiza J.A."/>
            <person name="Ohm R."/>
            <person name="Olmedo M."/>
            <person name="Orejas M."/>
            <person name="Ortiz-Castellanos L."/>
            <person name="Pisabarro A.G."/>
            <person name="Rodriguez-Romero J."/>
            <person name="Ruiz-Herrera J."/>
            <person name="Ruiz-Vazquez R."/>
            <person name="Sanz C."/>
            <person name="Schackwitz W."/>
            <person name="Schmutz J."/>
            <person name="Shahriari M."/>
            <person name="Shelest E."/>
            <person name="Silva-Franco F."/>
            <person name="Soanes D."/>
            <person name="Syed K."/>
            <person name="Tagua V.G."/>
            <person name="Talbot N.J."/>
            <person name="Thon M."/>
            <person name="De Vries R.P."/>
            <person name="Wiebenga A."/>
            <person name="Yadav J.S."/>
            <person name="Braun E.L."/>
            <person name="Baker S."/>
            <person name="Garre V."/>
            <person name="Horwitz B."/>
            <person name="Torres-Martinez S."/>
            <person name="Idnurm A."/>
            <person name="Herrera-Estrella A."/>
            <person name="Gabaldon T."/>
            <person name="Grigoriev I.V."/>
        </authorList>
    </citation>
    <scope>NUCLEOTIDE SEQUENCE [LARGE SCALE GENOMIC DNA]</scope>
    <source>
        <strain evidence="7 8">CBS 277.49</strain>
    </source>
</reference>
<dbReference type="PANTHER" id="PTHR39490:SF8">
    <property type="entry name" value="ZINC FINGER FYVE DOMAIN-CONTAINING PROTEIN 21"/>
    <property type="match status" value="1"/>
</dbReference>
<evidence type="ECO:0000313" key="8">
    <source>
        <dbReference type="Proteomes" id="UP000077051"/>
    </source>
</evidence>
<dbReference type="SUPFAM" id="SSF48371">
    <property type="entry name" value="ARM repeat"/>
    <property type="match status" value="1"/>
</dbReference>
<feature type="region of interest" description="Disordered" evidence="5">
    <location>
        <begin position="195"/>
        <end position="220"/>
    </location>
</feature>
<dbReference type="VEuPathDB" id="FungiDB:MUCCIDRAFT_116275"/>
<sequence>MQTYDDRLTFLLPRPVWVNDLDVAYCSLCNQAFGPLKRRHHCRNCGNIFCHDCSTRKVPLPQLGYGTKPVRVCNGCFDVAYLVTYAIDEDHGLSTQIHGVRGLLELTEKDDEKDLHNMVAYGGVDALIWLCRSSKSIKLHHLTTTILAMLAEKESIRPVIITKWALPPLLFLVRSYTIVGTNKKSPVNSIHSNTMTAPSLTSNDPSSSSAITAADESTAVTSPVESPQSIILEIVINCTHILYQLARAGILSLKEVISDGVFDTLLTLASFNIQDLQLEKGICSGQVPVTTPRDDDEQQVMERVVIIQSLAAKAISAISSLVSFQADIIELIQKTDKLSTLLRSSNDEVRKYIAKTVAYLSLRNDKYKPALLVGDGSKALVSILAALPQKIPGSVNKKTRINDLGYYLNTTDADTYDGEKGKNATAQVQTVNSAAVSHACCALANFATNNESQINLMAQPHLLEYICNVCHVFPQHVEIHRHVARCLANLALYEENNQAMLTDNKKSGEKKNKDCFNVLPTLLLVGKDAKAGVQRHIVRAIDNLTSNMLIDDSAVDHWHQLFGDAYIYINQILKKQQADGEDNTVDVDTIKRAKSIIARQEKIENGGTVDAITTANETAAPPPTLAAAEEEANEIGKDNSISNATHVENHQKEEEEEEEAVSLPAKELTTTPPPSNEDEVDEDPQEEQEDIDGSDETIKKAPKSNNKSHKKRSKKNK</sequence>
<proteinExistence type="predicted"/>
<dbReference type="Gene3D" id="3.30.40.10">
    <property type="entry name" value="Zinc/RING finger domain, C3HC4 (zinc finger)"/>
    <property type="match status" value="1"/>
</dbReference>
<dbReference type="InterPro" id="IPR013083">
    <property type="entry name" value="Znf_RING/FYVE/PHD"/>
</dbReference>
<evidence type="ECO:0000256" key="3">
    <source>
        <dbReference type="ARBA" id="ARBA00022833"/>
    </source>
</evidence>
<keyword evidence="2 4" id="KW-0863">Zinc-finger</keyword>
<dbReference type="PROSITE" id="PS50178">
    <property type="entry name" value="ZF_FYVE"/>
    <property type="match status" value="1"/>
</dbReference>
<dbReference type="GO" id="GO:0008270">
    <property type="term" value="F:zinc ion binding"/>
    <property type="evidence" value="ECO:0007669"/>
    <property type="project" value="UniProtKB-KW"/>
</dbReference>
<dbReference type="OrthoDB" id="660555at2759"/>
<dbReference type="Gene3D" id="1.25.10.10">
    <property type="entry name" value="Leucine-rich Repeat Variant"/>
    <property type="match status" value="2"/>
</dbReference>